<gene>
    <name evidence="15" type="ORF">G5714_020778</name>
</gene>
<dbReference type="PANTHER" id="PTHR11929:SF245">
    <property type="entry name" value="FUCOSYLTRANSFERASE"/>
    <property type="match status" value="1"/>
</dbReference>
<dbReference type="FunFam" id="3.40.50.11660:FF:000001">
    <property type="entry name" value="alpha-(1,3)-fucosyltransferase 9"/>
    <property type="match status" value="1"/>
</dbReference>
<keyword evidence="9 12" id="KW-0472">Membrane</keyword>
<evidence type="ECO:0000313" key="16">
    <source>
        <dbReference type="Proteomes" id="UP000579812"/>
    </source>
</evidence>
<dbReference type="Proteomes" id="UP000579812">
    <property type="component" value="Unassembled WGS sequence"/>
</dbReference>
<evidence type="ECO:0000256" key="11">
    <source>
        <dbReference type="ARBA" id="ARBA00036481"/>
    </source>
</evidence>
<dbReference type="AlphaFoldDB" id="A0A7J6BUV8"/>
<feature type="transmembrane region" description="Helical" evidence="12">
    <location>
        <begin position="106"/>
        <end position="124"/>
    </location>
</feature>
<comment type="caution">
    <text evidence="15">The sequence shown here is derived from an EMBL/GenBank/DDBJ whole genome shotgun (WGS) entry which is preliminary data.</text>
</comment>
<dbReference type="InterPro" id="IPR055270">
    <property type="entry name" value="Glyco_tran_10_C"/>
</dbReference>
<dbReference type="Pfam" id="PF17039">
    <property type="entry name" value="Glyco_tran_10_N"/>
    <property type="match status" value="1"/>
</dbReference>
<evidence type="ECO:0000256" key="8">
    <source>
        <dbReference type="ARBA" id="ARBA00022989"/>
    </source>
</evidence>
<keyword evidence="6 12" id="KW-0812">Transmembrane</keyword>
<dbReference type="UniPathway" id="UPA00378"/>
<keyword evidence="7" id="KW-0735">Signal-anchor</keyword>
<keyword evidence="16" id="KW-1185">Reference proteome</keyword>
<dbReference type="InterPro" id="IPR038577">
    <property type="entry name" value="GT10-like_C_sf"/>
</dbReference>
<feature type="domain" description="Fucosyltransferase C-terminal" evidence="13">
    <location>
        <begin position="268"/>
        <end position="439"/>
    </location>
</feature>
<reference evidence="15 16" key="1">
    <citation type="submission" date="2020-04" db="EMBL/GenBank/DDBJ databases">
        <title>Chromosome-level genome assembly of a cyprinid fish Onychostoma macrolepis by integration of Nanopore Sequencing, Bionano and Hi-C technology.</title>
        <authorList>
            <person name="Wang D."/>
        </authorList>
    </citation>
    <scope>NUCLEOTIDE SEQUENCE [LARGE SCALE GENOMIC DNA]</scope>
    <source>
        <strain evidence="15">SWU-2019</strain>
        <tissue evidence="15">Muscle</tissue>
    </source>
</reference>
<dbReference type="GO" id="GO:0046920">
    <property type="term" value="F:alpha-(1-&gt;3)-fucosyltransferase activity"/>
    <property type="evidence" value="ECO:0007669"/>
    <property type="project" value="TreeGrafter"/>
</dbReference>
<accession>A0A7J6BUV8</accession>
<feature type="domain" description="Fucosyltransferase N-terminal" evidence="14">
    <location>
        <begin position="142"/>
        <end position="252"/>
    </location>
</feature>
<evidence type="ECO:0000256" key="7">
    <source>
        <dbReference type="ARBA" id="ARBA00022968"/>
    </source>
</evidence>
<keyword evidence="10" id="KW-0325">Glycoprotein</keyword>
<evidence type="ECO:0000256" key="9">
    <source>
        <dbReference type="ARBA" id="ARBA00023136"/>
    </source>
</evidence>
<evidence type="ECO:0000256" key="1">
    <source>
        <dbReference type="ARBA" id="ARBA00004167"/>
    </source>
</evidence>
<evidence type="ECO:0000259" key="13">
    <source>
        <dbReference type="Pfam" id="PF00852"/>
    </source>
</evidence>
<proteinExistence type="inferred from homology"/>
<comment type="catalytic activity">
    <reaction evidence="11">
        <text>an N-acetyl-alpha-neuraminyl-(2-&gt;3)-beta-D-galactosyl-(1-&gt;4)-N-acetyl-beta-D-glucosaminyl derivative + GDP-beta-L-fucose = an alpha-Neu5Ac-(2-&gt;3)-beta-D-Gal-(1-&gt;4)-[alpha-L-Fuc-(1-&gt;3)]-beta-D-GlcNAc derivative + GDP + H(+)</text>
        <dbReference type="Rhea" id="RHEA:56076"/>
        <dbReference type="ChEBI" id="CHEBI:15378"/>
        <dbReference type="ChEBI" id="CHEBI:57273"/>
        <dbReference type="ChEBI" id="CHEBI:58189"/>
        <dbReference type="ChEBI" id="CHEBI:136545"/>
        <dbReference type="ChEBI" id="CHEBI:139509"/>
    </reaction>
    <physiologicalReaction direction="left-to-right" evidence="11">
        <dbReference type="Rhea" id="RHEA:56077"/>
    </physiologicalReaction>
</comment>
<keyword evidence="12" id="KW-0333">Golgi apparatus</keyword>
<evidence type="ECO:0000259" key="14">
    <source>
        <dbReference type="Pfam" id="PF17039"/>
    </source>
</evidence>
<keyword evidence="4 12" id="KW-0328">Glycosyltransferase</keyword>
<dbReference type="SUPFAM" id="SSF53756">
    <property type="entry name" value="UDP-Glycosyltransferase/glycogen phosphorylase"/>
    <property type="match status" value="1"/>
</dbReference>
<keyword evidence="5 12" id="KW-0808">Transferase</keyword>
<evidence type="ECO:0000256" key="3">
    <source>
        <dbReference type="ARBA" id="ARBA00008919"/>
    </source>
</evidence>
<comment type="pathway">
    <text evidence="2">Protein modification; protein glycosylation.</text>
</comment>
<comment type="similarity">
    <text evidence="3 12">Belongs to the glycosyltransferase 10 family.</text>
</comment>
<evidence type="ECO:0000256" key="5">
    <source>
        <dbReference type="ARBA" id="ARBA00022679"/>
    </source>
</evidence>
<dbReference type="InterPro" id="IPR001503">
    <property type="entry name" value="Glyco_trans_10"/>
</dbReference>
<sequence>MVDSQQWVYKHPRNIEGVPQASRKTWHGGDQHGDAFLHMLCLGDETTTSHTFAIVLGHTIETDLLLEAVYLFQLRPSSQDTFPKDRTHMGSSLRCIAKWRRRHLQAPKTLLVLFLIITIIYSWLPVDDKQQHLNGSSASLPNNITILLWHWPYGIRYSLEVDLCLRDYGISGCVLVDNRTLYESADLVVFHHSELRLHKQHLPVNLHRPAKQWWVWLSLEAPRNNGDLSPYNNLFNLTMSYHPQADITVPYGKLLQRRKPDLAFVIPKTKSYEACWVVSNYKVQHKRSAVFQELKKNLKVQLYGLAAQKPLPKEALLPTISRCYFYLAFENTESPHYITEKLWRNAFQAGTVPVVLGPPRRDYEAVAPPNSFIHVDDFKSIKALAEYLRGLTKDLEKYNAYFTWRQDYTVKLYTDWRERLCNICPIYGQFPTHKVYENLRV</sequence>
<evidence type="ECO:0000256" key="2">
    <source>
        <dbReference type="ARBA" id="ARBA00004922"/>
    </source>
</evidence>
<keyword evidence="8 12" id="KW-1133">Transmembrane helix</keyword>
<dbReference type="InterPro" id="IPR031481">
    <property type="entry name" value="Glyco_tran_10_N"/>
</dbReference>
<evidence type="ECO:0000256" key="6">
    <source>
        <dbReference type="ARBA" id="ARBA00022692"/>
    </source>
</evidence>
<dbReference type="EMBL" id="JAAMOB010000021">
    <property type="protein sequence ID" value="KAF4098748.1"/>
    <property type="molecule type" value="Genomic_DNA"/>
</dbReference>
<evidence type="ECO:0000256" key="10">
    <source>
        <dbReference type="ARBA" id="ARBA00023180"/>
    </source>
</evidence>
<dbReference type="Gene3D" id="3.40.50.11660">
    <property type="entry name" value="Glycosyl transferase family 10, C-terminal domain"/>
    <property type="match status" value="1"/>
</dbReference>
<evidence type="ECO:0000313" key="15">
    <source>
        <dbReference type="EMBL" id="KAF4098748.1"/>
    </source>
</evidence>
<protein>
    <recommendedName>
        <fullName evidence="12">Fucosyltransferase</fullName>
        <ecNumber evidence="12">2.4.1.-</ecNumber>
    </recommendedName>
</protein>
<organism evidence="15 16">
    <name type="scientific">Onychostoma macrolepis</name>
    <dbReference type="NCBI Taxonomy" id="369639"/>
    <lineage>
        <taxon>Eukaryota</taxon>
        <taxon>Metazoa</taxon>
        <taxon>Chordata</taxon>
        <taxon>Craniata</taxon>
        <taxon>Vertebrata</taxon>
        <taxon>Euteleostomi</taxon>
        <taxon>Actinopterygii</taxon>
        <taxon>Neopterygii</taxon>
        <taxon>Teleostei</taxon>
        <taxon>Ostariophysi</taxon>
        <taxon>Cypriniformes</taxon>
        <taxon>Cyprinidae</taxon>
        <taxon>Acrossocheilinae</taxon>
        <taxon>Onychostoma</taxon>
    </lineage>
</organism>
<comment type="subcellular location">
    <subcellularLocation>
        <location evidence="12">Golgi apparatus</location>
        <location evidence="12">Golgi stack membrane</location>
        <topology evidence="12">Single-pass type II membrane protein</topology>
    </subcellularLocation>
    <subcellularLocation>
        <location evidence="1">Membrane</location>
        <topology evidence="1">Single-pass membrane protein</topology>
    </subcellularLocation>
</comment>
<dbReference type="GO" id="GO:0032580">
    <property type="term" value="C:Golgi cisterna membrane"/>
    <property type="evidence" value="ECO:0007669"/>
    <property type="project" value="UniProtKB-SubCell"/>
</dbReference>
<evidence type="ECO:0000256" key="4">
    <source>
        <dbReference type="ARBA" id="ARBA00022676"/>
    </source>
</evidence>
<dbReference type="Pfam" id="PF00852">
    <property type="entry name" value="Glyco_transf_10"/>
    <property type="match status" value="1"/>
</dbReference>
<evidence type="ECO:0000256" key="12">
    <source>
        <dbReference type="RuleBase" id="RU003832"/>
    </source>
</evidence>
<name>A0A7J6BUV8_9TELE</name>
<dbReference type="EC" id="2.4.1.-" evidence="12"/>
<dbReference type="PANTHER" id="PTHR11929">
    <property type="entry name" value="ALPHA- 1,3 -FUCOSYLTRANSFERASE"/>
    <property type="match status" value="1"/>
</dbReference>